<dbReference type="PANTHER" id="PTHR33053">
    <property type="entry name" value="PROTEIN, PUTATIVE-RELATED"/>
    <property type="match status" value="1"/>
</dbReference>
<organism evidence="1 2">
    <name type="scientific">Aphis craccivora</name>
    <name type="common">Cowpea aphid</name>
    <dbReference type="NCBI Taxonomy" id="307492"/>
    <lineage>
        <taxon>Eukaryota</taxon>
        <taxon>Metazoa</taxon>
        <taxon>Ecdysozoa</taxon>
        <taxon>Arthropoda</taxon>
        <taxon>Hexapoda</taxon>
        <taxon>Insecta</taxon>
        <taxon>Pterygota</taxon>
        <taxon>Neoptera</taxon>
        <taxon>Paraneoptera</taxon>
        <taxon>Hemiptera</taxon>
        <taxon>Sternorrhyncha</taxon>
        <taxon>Aphidomorpha</taxon>
        <taxon>Aphidoidea</taxon>
        <taxon>Aphididae</taxon>
        <taxon>Aphidini</taxon>
        <taxon>Aphis</taxon>
        <taxon>Aphis</taxon>
    </lineage>
</organism>
<dbReference type="PANTHER" id="PTHR33053:SF9">
    <property type="entry name" value="AGAP000105-PA"/>
    <property type="match status" value="1"/>
</dbReference>
<protein>
    <submittedName>
        <fullName evidence="1">Integrase catalytic domain-containing protein</fullName>
    </submittedName>
</protein>
<dbReference type="Proteomes" id="UP000478052">
    <property type="component" value="Unassembled WGS sequence"/>
</dbReference>
<sequence>MWELNISENIIQNNPELDKNNDTINVISTLGPNNEIPDHSNTYTYNYTDQNQIVDSSETFKSQLANWVVQCNVPNSTVNRLLPILKQHKCLNSLPLDCRTLLHSNAKITNLRLVNPGYYFHFGLKDGIIKCSKRYNIKDEIKIVVGIDGLPLAKSSSSQFWPILAYVQPFKEYVFLIGLYHGFEKPADSNDFLKDFIDEAEHLVKNGVYINNGIQNVSIFAICADAPAKSFLMKIKGHTGYHSCTRCFVEGEYLNKRTCFPYQEIKPRERSHEGYINKVQEEHHVGNSLSYLMRIPGFDMVNSFPLDYMHLVTLGAMRKLINLWMHGPLTVCLPSWQVKKISNNLLSFKSSITNDFVRKPRKIEEVSRWKATELRTFLIYTGPLALRNILSERMYNNFMFLNISMTILLSSNIPKKLLKYANSLLNFFVSDFENIYGKHMVSHNIHGLTHICSDYERYGQLDSCSCFVFENYMKTLKQMLRKHEKPLEQVIKRYQEKCTNEIVSHNNNQPIAIVLNYEHSNGPLIQNTCGPQYLKLILHNKININTRSLSDSYILTNTGEVVQIRNFAHNCSTKELLIIGFEFLNKRLFYDKPIKSSKLSIFIVQNLSKNLKYWKITEIKNSKYKLCKSI</sequence>
<reference evidence="1 2" key="1">
    <citation type="submission" date="2019-08" db="EMBL/GenBank/DDBJ databases">
        <title>Whole genome of Aphis craccivora.</title>
        <authorList>
            <person name="Voronova N.V."/>
            <person name="Shulinski R.S."/>
            <person name="Bandarenka Y.V."/>
            <person name="Zhorov D.G."/>
            <person name="Warner D."/>
        </authorList>
    </citation>
    <scope>NUCLEOTIDE SEQUENCE [LARGE SCALE GENOMIC DNA]</scope>
    <source>
        <strain evidence="1">180601</strain>
        <tissue evidence="1">Whole Body</tissue>
    </source>
</reference>
<evidence type="ECO:0000313" key="1">
    <source>
        <dbReference type="EMBL" id="KAF0732018.1"/>
    </source>
</evidence>
<proteinExistence type="predicted"/>
<evidence type="ECO:0000313" key="2">
    <source>
        <dbReference type="Proteomes" id="UP000478052"/>
    </source>
</evidence>
<gene>
    <name evidence="1" type="ORF">FWK35_00033293</name>
</gene>
<dbReference type="EMBL" id="VUJU01008343">
    <property type="protein sequence ID" value="KAF0732018.1"/>
    <property type="molecule type" value="Genomic_DNA"/>
</dbReference>
<accession>A0A6G0WWT0</accession>
<dbReference type="AlphaFoldDB" id="A0A6G0WWT0"/>
<comment type="caution">
    <text evidence="1">The sequence shown here is derived from an EMBL/GenBank/DDBJ whole genome shotgun (WGS) entry which is preliminary data.</text>
</comment>
<keyword evidence="2" id="KW-1185">Reference proteome</keyword>
<name>A0A6G0WWT0_APHCR</name>
<dbReference type="OrthoDB" id="10015795at2759"/>